<comment type="caution">
    <text evidence="2">The sequence shown here is derived from an EMBL/GenBank/DDBJ whole genome shotgun (WGS) entry which is preliminary data.</text>
</comment>
<reference evidence="3 5" key="2">
    <citation type="submission" date="2023-07" db="EMBL/GenBank/DDBJ databases">
        <title>Sequencing the genomes of 1000 actinobacteria strains.</title>
        <authorList>
            <person name="Klenk H.-P."/>
        </authorList>
    </citation>
    <scope>NUCLEOTIDE SEQUENCE [LARGE SCALE GENOMIC DNA]</scope>
    <source>
        <strain evidence="3 5">DSM 44724</strain>
    </source>
</reference>
<evidence type="ECO:0000259" key="1">
    <source>
        <dbReference type="Pfam" id="PF07812"/>
    </source>
</evidence>
<evidence type="ECO:0000313" key="2">
    <source>
        <dbReference type="EMBL" id="MDA1385996.1"/>
    </source>
</evidence>
<dbReference type="AlphaFoldDB" id="A0A9X3SY92"/>
<dbReference type="EMBL" id="JAPZVQ010000007">
    <property type="protein sequence ID" value="MDA1385996.1"/>
    <property type="molecule type" value="Genomic_DNA"/>
</dbReference>
<feature type="domain" description="TfuA-like core" evidence="1">
    <location>
        <begin position="49"/>
        <end position="167"/>
    </location>
</feature>
<organism evidence="2 4">
    <name type="scientific">Glycomyces lechevalierae</name>
    <dbReference type="NCBI Taxonomy" id="256034"/>
    <lineage>
        <taxon>Bacteria</taxon>
        <taxon>Bacillati</taxon>
        <taxon>Actinomycetota</taxon>
        <taxon>Actinomycetes</taxon>
        <taxon>Glycomycetales</taxon>
        <taxon>Glycomycetaceae</taxon>
        <taxon>Glycomyces</taxon>
    </lineage>
</organism>
<evidence type="ECO:0000313" key="4">
    <source>
        <dbReference type="Proteomes" id="UP001145799"/>
    </source>
</evidence>
<protein>
    <submittedName>
        <fullName evidence="2">TfuA-like protein</fullName>
    </submittedName>
</protein>
<dbReference type="EMBL" id="JAVDYD010000001">
    <property type="protein sequence ID" value="MDR7340847.1"/>
    <property type="molecule type" value="Genomic_DNA"/>
</dbReference>
<evidence type="ECO:0000313" key="3">
    <source>
        <dbReference type="EMBL" id="MDR7340847.1"/>
    </source>
</evidence>
<sequence length="443" mass="48121">MTQHVFCGPTLSGDEVRAVVPDAIVHPPIRHGDALRLDTGPGDIVLIVDGVFHQSAAVRHKEILALIAARTAVAGCSSMGALRAAELDAFGMIGIGEVYRRYRSGETDADADVAVTHTQGGRIEQLSLAMVDLEAHLDDACRDGAVDRGEHAALAAALRGVHYTERSPQRFAALRAPGIDAFRAWLDARPDLRGAKHRDALTALRLLAEDGITTAAPGPWTKRAWRTEYLRDWTARHRGIIYKGRHITRTAHAQYRQIFDPEHPRRRRRLVLSWIGGATGPDDRSPQEVLDAALDAAAASGLRLADLTPEQRRHWLTADEDDLEPAEALARILVRSTAAGPVTPGSDWPQAAPDSAITAAIAHAFAVNDRAAAHGVTIDGLETESVRTFLRGLWGLDGADPETLTAAARDRGFRNFEGAAEICRQFILAELGDALWHHLDPRM</sequence>
<dbReference type="RefSeq" id="WP_270122461.1">
    <property type="nucleotide sequence ID" value="NZ_BAAAOM010000001.1"/>
</dbReference>
<proteinExistence type="predicted"/>
<keyword evidence="5" id="KW-1185">Reference proteome</keyword>
<accession>A0A9X3SY92</accession>
<reference evidence="2" key="1">
    <citation type="submission" date="2022-12" db="EMBL/GenBank/DDBJ databases">
        <title>Gycomyces niveus sp.nov., a novel actinomycete isolated from soil in Shouguang.</title>
        <authorList>
            <person name="Yang X."/>
        </authorList>
    </citation>
    <scope>NUCLEOTIDE SEQUENCE</scope>
    <source>
        <strain evidence="2">DSM 44724</strain>
    </source>
</reference>
<dbReference type="Proteomes" id="UP001145799">
    <property type="component" value="Unassembled WGS sequence"/>
</dbReference>
<gene>
    <name evidence="3" type="ORF">J2S69_004566</name>
    <name evidence="2" type="ORF">O2L01_13465</name>
</gene>
<evidence type="ECO:0000313" key="5">
    <source>
        <dbReference type="Proteomes" id="UP001183604"/>
    </source>
</evidence>
<dbReference type="Proteomes" id="UP001183604">
    <property type="component" value="Unassembled WGS sequence"/>
</dbReference>
<dbReference type="InterPro" id="IPR012924">
    <property type="entry name" value="TfuA_core"/>
</dbReference>
<name>A0A9X3SY92_9ACTN</name>
<dbReference type="Pfam" id="PF07812">
    <property type="entry name" value="TfuA"/>
    <property type="match status" value="1"/>
</dbReference>